<evidence type="ECO:0008006" key="2">
    <source>
        <dbReference type="Google" id="ProtNLM"/>
    </source>
</evidence>
<dbReference type="InterPro" id="IPR017850">
    <property type="entry name" value="Alkaline_phosphatase_core_sf"/>
</dbReference>
<dbReference type="SUPFAM" id="SSF53649">
    <property type="entry name" value="Alkaline phosphatase-like"/>
    <property type="match status" value="1"/>
</dbReference>
<protein>
    <recommendedName>
        <fullName evidence="2">N-sulphoglucosamine sulphohydrolase C-terminal domain-containing protein</fullName>
    </recommendedName>
</protein>
<gene>
    <name evidence="1" type="ORF">LCGC14_2658300</name>
</gene>
<proteinExistence type="predicted"/>
<organism evidence="1">
    <name type="scientific">marine sediment metagenome</name>
    <dbReference type="NCBI Taxonomy" id="412755"/>
    <lineage>
        <taxon>unclassified sequences</taxon>
        <taxon>metagenomes</taxon>
        <taxon>ecological metagenomes</taxon>
    </lineage>
</organism>
<sequence length="174" mass="20773">LVPKLDGESFLPLLYNKKQKDRDYAYSSFYQIFARVRYTMRCIQNEEFGYIYNFWSDQQLEIRGDATGGLTWRAMIKAAETDPEIAKRVELFKYRVPEEFYHFKEDPDGLINLAGDPAYAHELKKFRKKMLKMMKRYNDPAYEAYRDRDQTGVIGGFMEKQREKAKNTKPVERF</sequence>
<reference evidence="1" key="1">
    <citation type="journal article" date="2015" name="Nature">
        <title>Complex archaea that bridge the gap between prokaryotes and eukaryotes.</title>
        <authorList>
            <person name="Spang A."/>
            <person name="Saw J.H."/>
            <person name="Jorgensen S.L."/>
            <person name="Zaremba-Niedzwiedzka K."/>
            <person name="Martijn J."/>
            <person name="Lind A.E."/>
            <person name="van Eijk R."/>
            <person name="Schleper C."/>
            <person name="Guy L."/>
            <person name="Ettema T.J."/>
        </authorList>
    </citation>
    <scope>NUCLEOTIDE SEQUENCE</scope>
</reference>
<feature type="non-terminal residue" evidence="1">
    <location>
        <position position="1"/>
    </location>
</feature>
<dbReference type="AlphaFoldDB" id="A0A0F9AF46"/>
<dbReference type="Gene3D" id="3.40.720.10">
    <property type="entry name" value="Alkaline Phosphatase, subunit A"/>
    <property type="match status" value="1"/>
</dbReference>
<dbReference type="EMBL" id="LAZR01046288">
    <property type="protein sequence ID" value="KKK96885.1"/>
    <property type="molecule type" value="Genomic_DNA"/>
</dbReference>
<accession>A0A0F9AF46</accession>
<comment type="caution">
    <text evidence="1">The sequence shown here is derived from an EMBL/GenBank/DDBJ whole genome shotgun (WGS) entry which is preliminary data.</text>
</comment>
<evidence type="ECO:0000313" key="1">
    <source>
        <dbReference type="EMBL" id="KKK96885.1"/>
    </source>
</evidence>
<name>A0A0F9AF46_9ZZZZ</name>